<feature type="transmembrane region" description="Helical" evidence="1">
    <location>
        <begin position="96"/>
        <end position="116"/>
    </location>
</feature>
<gene>
    <name evidence="2" type="ORF">N801_06765</name>
</gene>
<comment type="caution">
    <text evidence="2">The sequence shown here is derived from an EMBL/GenBank/DDBJ whole genome shotgun (WGS) entry which is preliminary data.</text>
</comment>
<evidence type="ECO:0000313" key="2">
    <source>
        <dbReference type="EMBL" id="KGN41505.1"/>
    </source>
</evidence>
<dbReference type="Proteomes" id="UP000030013">
    <property type="component" value="Unassembled WGS sequence"/>
</dbReference>
<name>A0A0A0JVW7_9MICO</name>
<sequence length="117" mass="11574">MSDDPPPMLERSTRRWAVGVLSVATVLLTAWLTLVIVAAWLVGSAIEVVRDRDVGALDLTALLVEVAPGLLVGWGVGLAAAALLGRGEALGPRGAGVAAGSLGVLAGAAVLAATGAL</sequence>
<keyword evidence="1" id="KW-0472">Membrane</keyword>
<evidence type="ECO:0000256" key="1">
    <source>
        <dbReference type="SAM" id="Phobius"/>
    </source>
</evidence>
<feature type="transmembrane region" description="Helical" evidence="1">
    <location>
        <begin position="62"/>
        <end position="84"/>
    </location>
</feature>
<dbReference type="STRING" id="1385519.N801_06765"/>
<keyword evidence="1" id="KW-1133">Transmembrane helix</keyword>
<evidence type="ECO:0000313" key="3">
    <source>
        <dbReference type="Proteomes" id="UP000030013"/>
    </source>
</evidence>
<accession>A0A0A0JVW7</accession>
<reference evidence="2 3" key="1">
    <citation type="submission" date="2013-08" db="EMBL/GenBank/DDBJ databases">
        <title>The genome sequence of Knoellia aerolata.</title>
        <authorList>
            <person name="Zhu W."/>
            <person name="Wang G."/>
        </authorList>
    </citation>
    <scope>NUCLEOTIDE SEQUENCE [LARGE SCALE GENOMIC DNA]</scope>
    <source>
        <strain evidence="2 3">DSM 18566</strain>
    </source>
</reference>
<protein>
    <submittedName>
        <fullName evidence="2">Uncharacterized protein</fullName>
    </submittedName>
</protein>
<dbReference type="AlphaFoldDB" id="A0A0A0JVW7"/>
<proteinExistence type="predicted"/>
<dbReference type="EMBL" id="AVPL01000016">
    <property type="protein sequence ID" value="KGN41505.1"/>
    <property type="molecule type" value="Genomic_DNA"/>
</dbReference>
<keyword evidence="1" id="KW-0812">Transmembrane</keyword>
<dbReference type="RefSeq" id="WP_035935991.1">
    <property type="nucleotide sequence ID" value="NZ_AVPL01000016.1"/>
</dbReference>
<keyword evidence="3" id="KW-1185">Reference proteome</keyword>
<feature type="transmembrane region" description="Helical" evidence="1">
    <location>
        <begin position="16"/>
        <end position="42"/>
    </location>
</feature>
<organism evidence="2 3">
    <name type="scientific">Knoellia aerolata DSM 18566</name>
    <dbReference type="NCBI Taxonomy" id="1385519"/>
    <lineage>
        <taxon>Bacteria</taxon>
        <taxon>Bacillati</taxon>
        <taxon>Actinomycetota</taxon>
        <taxon>Actinomycetes</taxon>
        <taxon>Micrococcales</taxon>
        <taxon>Intrasporangiaceae</taxon>
        <taxon>Knoellia</taxon>
    </lineage>
</organism>